<keyword evidence="4" id="KW-1185">Reference proteome</keyword>
<proteinExistence type="predicted"/>
<feature type="transmembrane region" description="Helical" evidence="2">
    <location>
        <begin position="48"/>
        <end position="71"/>
    </location>
</feature>
<feature type="region of interest" description="Disordered" evidence="1">
    <location>
        <begin position="179"/>
        <end position="205"/>
    </location>
</feature>
<gene>
    <name evidence="3" type="ORF">O3G_MSEX005343</name>
</gene>
<feature type="transmembrane region" description="Helical" evidence="2">
    <location>
        <begin position="83"/>
        <end position="101"/>
    </location>
</feature>
<protein>
    <submittedName>
        <fullName evidence="3">Uncharacterized protein</fullName>
    </submittedName>
</protein>
<dbReference type="EMBL" id="JH668353">
    <property type="protein sequence ID" value="KAG6448151.1"/>
    <property type="molecule type" value="Genomic_DNA"/>
</dbReference>
<reference evidence="3" key="1">
    <citation type="journal article" date="2016" name="Insect Biochem. Mol. Biol.">
        <title>Multifaceted biological insights from a draft genome sequence of the tobacco hornworm moth, Manduca sexta.</title>
        <authorList>
            <person name="Kanost M.R."/>
            <person name="Arrese E.L."/>
            <person name="Cao X."/>
            <person name="Chen Y.R."/>
            <person name="Chellapilla S."/>
            <person name="Goldsmith M.R."/>
            <person name="Grosse-Wilde E."/>
            <person name="Heckel D.G."/>
            <person name="Herndon N."/>
            <person name="Jiang H."/>
            <person name="Papanicolaou A."/>
            <person name="Qu J."/>
            <person name="Soulages J.L."/>
            <person name="Vogel H."/>
            <person name="Walters J."/>
            <person name="Waterhouse R.M."/>
            <person name="Ahn S.J."/>
            <person name="Almeida F.C."/>
            <person name="An C."/>
            <person name="Aqrawi P."/>
            <person name="Bretschneider A."/>
            <person name="Bryant W.B."/>
            <person name="Bucks S."/>
            <person name="Chao H."/>
            <person name="Chevignon G."/>
            <person name="Christen J.M."/>
            <person name="Clarke D.F."/>
            <person name="Dittmer N.T."/>
            <person name="Ferguson L.C.F."/>
            <person name="Garavelou S."/>
            <person name="Gordon K.H.J."/>
            <person name="Gunaratna R.T."/>
            <person name="Han Y."/>
            <person name="Hauser F."/>
            <person name="He Y."/>
            <person name="Heidel-Fischer H."/>
            <person name="Hirsh A."/>
            <person name="Hu Y."/>
            <person name="Jiang H."/>
            <person name="Kalra D."/>
            <person name="Klinner C."/>
            <person name="Konig C."/>
            <person name="Kovar C."/>
            <person name="Kroll A.R."/>
            <person name="Kuwar S.S."/>
            <person name="Lee S.L."/>
            <person name="Lehman R."/>
            <person name="Li K."/>
            <person name="Li Z."/>
            <person name="Liang H."/>
            <person name="Lovelace S."/>
            <person name="Lu Z."/>
            <person name="Mansfield J.H."/>
            <person name="McCulloch K.J."/>
            <person name="Mathew T."/>
            <person name="Morton B."/>
            <person name="Muzny D.M."/>
            <person name="Neunemann D."/>
            <person name="Ongeri F."/>
            <person name="Pauchet Y."/>
            <person name="Pu L.L."/>
            <person name="Pyrousis I."/>
            <person name="Rao X.J."/>
            <person name="Redding A."/>
            <person name="Roesel C."/>
            <person name="Sanchez-Gracia A."/>
            <person name="Schaack S."/>
            <person name="Shukla A."/>
            <person name="Tetreau G."/>
            <person name="Wang Y."/>
            <person name="Xiong G.H."/>
            <person name="Traut W."/>
            <person name="Walsh T.K."/>
            <person name="Worley K.C."/>
            <person name="Wu D."/>
            <person name="Wu W."/>
            <person name="Wu Y.Q."/>
            <person name="Zhang X."/>
            <person name="Zou Z."/>
            <person name="Zucker H."/>
            <person name="Briscoe A.D."/>
            <person name="Burmester T."/>
            <person name="Clem R.J."/>
            <person name="Feyereisen R."/>
            <person name="Grimmelikhuijzen C.J.P."/>
            <person name="Hamodrakas S.J."/>
            <person name="Hansson B.S."/>
            <person name="Huguet E."/>
            <person name="Jermiin L.S."/>
            <person name="Lan Q."/>
            <person name="Lehman H.K."/>
            <person name="Lorenzen M."/>
            <person name="Merzendorfer H."/>
            <person name="Michalopoulos I."/>
            <person name="Morton D.B."/>
            <person name="Muthukrishnan S."/>
            <person name="Oakeshott J.G."/>
            <person name="Palmer W."/>
            <person name="Park Y."/>
            <person name="Passarelli A.L."/>
            <person name="Rozas J."/>
            <person name="Schwartz L.M."/>
            <person name="Smith W."/>
            <person name="Southgate A."/>
            <person name="Vilcinskas A."/>
            <person name="Vogt R."/>
            <person name="Wang P."/>
            <person name="Werren J."/>
            <person name="Yu X.Q."/>
            <person name="Zhou J.J."/>
            <person name="Brown S.J."/>
            <person name="Scherer S.E."/>
            <person name="Richards S."/>
            <person name="Blissard G.W."/>
        </authorList>
    </citation>
    <scope>NUCLEOTIDE SEQUENCE</scope>
</reference>
<reference evidence="3" key="2">
    <citation type="submission" date="2020-12" db="EMBL/GenBank/DDBJ databases">
        <authorList>
            <person name="Kanost M."/>
        </authorList>
    </citation>
    <scope>NUCLEOTIDE SEQUENCE</scope>
</reference>
<feature type="compositionally biased region" description="Basic and acidic residues" evidence="1">
    <location>
        <begin position="179"/>
        <end position="197"/>
    </location>
</feature>
<evidence type="ECO:0000256" key="1">
    <source>
        <dbReference type="SAM" id="MobiDB-lite"/>
    </source>
</evidence>
<comment type="caution">
    <text evidence="3">The sequence shown here is derived from an EMBL/GenBank/DDBJ whole genome shotgun (WGS) entry which is preliminary data.</text>
</comment>
<evidence type="ECO:0000313" key="4">
    <source>
        <dbReference type="Proteomes" id="UP000791440"/>
    </source>
</evidence>
<accession>A0A921YZD7</accession>
<keyword evidence="2" id="KW-0812">Transmembrane</keyword>
<feature type="transmembrane region" description="Helical" evidence="2">
    <location>
        <begin position="113"/>
        <end position="132"/>
    </location>
</feature>
<keyword evidence="2" id="KW-0472">Membrane</keyword>
<keyword evidence="2" id="KW-1133">Transmembrane helix</keyword>
<name>A0A921YZD7_MANSE</name>
<evidence type="ECO:0000313" key="3">
    <source>
        <dbReference type="EMBL" id="KAG6448151.1"/>
    </source>
</evidence>
<evidence type="ECO:0000256" key="2">
    <source>
        <dbReference type="SAM" id="Phobius"/>
    </source>
</evidence>
<organism evidence="3 4">
    <name type="scientific">Manduca sexta</name>
    <name type="common">Tobacco hawkmoth</name>
    <name type="synonym">Tobacco hornworm</name>
    <dbReference type="NCBI Taxonomy" id="7130"/>
    <lineage>
        <taxon>Eukaryota</taxon>
        <taxon>Metazoa</taxon>
        <taxon>Ecdysozoa</taxon>
        <taxon>Arthropoda</taxon>
        <taxon>Hexapoda</taxon>
        <taxon>Insecta</taxon>
        <taxon>Pterygota</taxon>
        <taxon>Neoptera</taxon>
        <taxon>Endopterygota</taxon>
        <taxon>Lepidoptera</taxon>
        <taxon>Glossata</taxon>
        <taxon>Ditrysia</taxon>
        <taxon>Bombycoidea</taxon>
        <taxon>Sphingidae</taxon>
        <taxon>Sphinginae</taxon>
        <taxon>Sphingini</taxon>
        <taxon>Manduca</taxon>
    </lineage>
</organism>
<dbReference type="AlphaFoldDB" id="A0A921YZD7"/>
<sequence>MEPILLILNLGTHGFYPFPGIFRRQYNMFVEYKSVAAEPKCYPEMLHVYLVDILIFLINLIWLRIVVSYVGALHKKNPDPMRMFFSLSIVKVVMQVMYFGYQPHIFDMLKAETYWFLKILDIFIALACLVMVHKYTKALRLEKAGVSVEKPPSYIECLISANLQGASPRYGVDVEKKDEVTTIDEKRPSQEPLKVNEETSENTSK</sequence>
<dbReference type="Proteomes" id="UP000791440">
    <property type="component" value="Unassembled WGS sequence"/>
</dbReference>